<evidence type="ECO:0000259" key="14">
    <source>
        <dbReference type="PROSITE" id="PS51034"/>
    </source>
</evidence>
<dbReference type="InterPro" id="IPR055355">
    <property type="entry name" value="ZP-C"/>
</dbReference>
<dbReference type="InterPro" id="IPR000519">
    <property type="entry name" value="P_trefoil_dom"/>
</dbReference>
<dbReference type="PROSITE" id="PS51034">
    <property type="entry name" value="ZP_2"/>
    <property type="match status" value="1"/>
</dbReference>
<reference evidence="16" key="3">
    <citation type="submission" date="2020-05" db="EMBL/GenBank/DDBJ databases">
        <title>Electrophorus electricus (electric eel) genome, fEleEle1, primary haplotype.</title>
        <authorList>
            <person name="Myers G."/>
            <person name="Meyer A."/>
            <person name="Fedrigo O."/>
            <person name="Formenti G."/>
            <person name="Rhie A."/>
            <person name="Tracey A."/>
            <person name="Sims Y."/>
            <person name="Jarvis E.D."/>
        </authorList>
    </citation>
    <scope>NUCLEOTIDE SEQUENCE [LARGE SCALE GENOMIC DNA]</scope>
</reference>
<evidence type="ECO:0000256" key="9">
    <source>
        <dbReference type="ARBA" id="ARBA00023157"/>
    </source>
</evidence>
<evidence type="ECO:0000256" key="10">
    <source>
        <dbReference type="ARBA" id="ARBA00023180"/>
    </source>
</evidence>
<dbReference type="PANTHER" id="PTHR23343:SF117">
    <property type="entry name" value="ZONA PELLUCIDA SPERM-BINDING PROTEIN 4-LIKE ISOFORM X1"/>
    <property type="match status" value="1"/>
</dbReference>
<keyword evidence="10" id="KW-0325">Glycoprotein</keyword>
<reference evidence="16" key="5">
    <citation type="submission" date="2025-09" db="UniProtKB">
        <authorList>
            <consortium name="Ensembl"/>
        </authorList>
    </citation>
    <scope>IDENTIFICATION</scope>
</reference>
<evidence type="ECO:0008006" key="18">
    <source>
        <dbReference type="Google" id="ProtNLM"/>
    </source>
</evidence>
<protein>
    <recommendedName>
        <fullName evidence="18">ZP domain-containing protein</fullName>
    </recommendedName>
</protein>
<proteinExistence type="predicted"/>
<keyword evidence="9" id="KW-1015">Disulfide bond</keyword>
<feature type="domain" description="P-type" evidence="15">
    <location>
        <begin position="81"/>
        <end position="119"/>
    </location>
</feature>
<gene>
    <name evidence="16" type="primary">LOC113586487</name>
</gene>
<evidence type="ECO:0000256" key="1">
    <source>
        <dbReference type="ARBA" id="ARBA00004251"/>
    </source>
</evidence>
<evidence type="ECO:0000313" key="16">
    <source>
        <dbReference type="Ensembl" id="ENSEEEP00000047044.2"/>
    </source>
</evidence>
<evidence type="ECO:0000256" key="5">
    <source>
        <dbReference type="ARBA" id="ARBA00022685"/>
    </source>
</evidence>
<keyword evidence="11" id="KW-0278">Fertilization</keyword>
<keyword evidence="3" id="KW-0964">Secreted</keyword>
<sequence>MDSVLEAPKACGYSLTKEQDQNVLRVSYSGCRVTEGSYTMRVLYRDDSGQVEVATVSCNAFSSHTPSMKPRLLHLKCKFHVGCIIPMSQRLECTASGSDQCLSKGCCIDVENDTCYYPMNECTADGQFVFAISSDVMTVNPTSLVVAERHDCKPVKANKNFVIYKFGVTECGTHCYVKTTIYLAELQTVARKLNLKYGVITRDNSIRLMVECRYPKGSIPRGSAGYMVMSASQPALVMSEGLFGVQLRIAEGTQYSCLSVPLKELANKLLYPLRVLLGQSVYLEVRINSPNPKATLLIHYCVAYPRSAKNALVLLHDGCPNLLDSENTSVLYMADLPQNRHKRRFEVRAFQFMKQSTNKYLNEEIYFMCSTEVCMPSKTPCKETCFDGKVGVSMQ</sequence>
<keyword evidence="4" id="KW-0272">Extracellular matrix</keyword>
<dbReference type="GO" id="GO:0060468">
    <property type="term" value="P:prevention of polyspermy"/>
    <property type="evidence" value="ECO:0007669"/>
    <property type="project" value="TreeGrafter"/>
</dbReference>
<dbReference type="AlphaFoldDB" id="A0A4W4HAK5"/>
<dbReference type="GO" id="GO:0032190">
    <property type="term" value="F:acrosin binding"/>
    <property type="evidence" value="ECO:0007669"/>
    <property type="project" value="TreeGrafter"/>
</dbReference>
<dbReference type="SMART" id="SM00241">
    <property type="entry name" value="ZP"/>
    <property type="match status" value="1"/>
</dbReference>
<dbReference type="GO" id="GO:0035804">
    <property type="term" value="F:structural constituent of egg coat"/>
    <property type="evidence" value="ECO:0007669"/>
    <property type="project" value="TreeGrafter"/>
</dbReference>
<feature type="domain" description="ZP" evidence="14">
    <location>
        <begin position="121"/>
        <end position="388"/>
    </location>
</feature>
<dbReference type="PROSITE" id="PS51448">
    <property type="entry name" value="P_TREFOIL_2"/>
    <property type="match status" value="1"/>
</dbReference>
<dbReference type="InterPro" id="IPR042235">
    <property type="entry name" value="ZP-C_dom"/>
</dbReference>
<evidence type="ECO:0000313" key="17">
    <source>
        <dbReference type="Proteomes" id="UP000314983"/>
    </source>
</evidence>
<dbReference type="Proteomes" id="UP000314983">
    <property type="component" value="Chromosome 4"/>
</dbReference>
<dbReference type="Pfam" id="PF00100">
    <property type="entry name" value="Zona_pellucida"/>
    <property type="match status" value="1"/>
</dbReference>
<dbReference type="Gene3D" id="2.60.40.4100">
    <property type="entry name" value="Zona pellucida, ZP-C domain"/>
    <property type="match status" value="1"/>
</dbReference>
<keyword evidence="8" id="KW-0472">Membrane</keyword>
<dbReference type="GO" id="GO:0007339">
    <property type="term" value="P:binding of sperm to zona pellucida"/>
    <property type="evidence" value="ECO:0007669"/>
    <property type="project" value="TreeGrafter"/>
</dbReference>
<reference evidence="17" key="2">
    <citation type="journal article" date="2017" name="Sci. Adv.">
        <title>A tail of two voltages: Proteomic comparison of the three electric organs of the electric eel.</title>
        <authorList>
            <person name="Traeger L.L."/>
            <person name="Sabat G."/>
            <person name="Barrett-Wilt G.A."/>
            <person name="Wells G.B."/>
            <person name="Sussman M.R."/>
        </authorList>
    </citation>
    <scope>NUCLEOTIDE SEQUENCE [LARGE SCALE GENOMIC DNA]</scope>
</reference>
<keyword evidence="7" id="KW-1133">Transmembrane helix</keyword>
<keyword evidence="5" id="KW-0165">Cleavage on pair of basic residues</keyword>
<dbReference type="GeneTree" id="ENSGT00940000163253"/>
<name>A0A4W4HAK5_ELEEL</name>
<organism evidence="16 17">
    <name type="scientific">Electrophorus electricus</name>
    <name type="common">Electric eel</name>
    <name type="synonym">Gymnotus electricus</name>
    <dbReference type="NCBI Taxonomy" id="8005"/>
    <lineage>
        <taxon>Eukaryota</taxon>
        <taxon>Metazoa</taxon>
        <taxon>Chordata</taxon>
        <taxon>Craniata</taxon>
        <taxon>Vertebrata</taxon>
        <taxon>Euteleostomi</taxon>
        <taxon>Actinopterygii</taxon>
        <taxon>Neopterygii</taxon>
        <taxon>Teleostei</taxon>
        <taxon>Ostariophysi</taxon>
        <taxon>Gymnotiformes</taxon>
        <taxon>Gymnotoidei</taxon>
        <taxon>Gymnotidae</taxon>
        <taxon>Electrophorus</taxon>
    </lineage>
</organism>
<dbReference type="GO" id="GO:0035805">
    <property type="term" value="C:egg coat"/>
    <property type="evidence" value="ECO:0007669"/>
    <property type="project" value="UniProtKB-SubCell"/>
</dbReference>
<dbReference type="Ensembl" id="ENSEEET00000047565.2">
    <property type="protein sequence ID" value="ENSEEEP00000047044.2"/>
    <property type="gene ID" value="ENSEEEG00000022147.2"/>
</dbReference>
<dbReference type="GO" id="GO:0005886">
    <property type="term" value="C:plasma membrane"/>
    <property type="evidence" value="ECO:0007669"/>
    <property type="project" value="UniProtKB-SubCell"/>
</dbReference>
<comment type="caution">
    <text evidence="13">Lacks conserved residue(s) required for the propagation of feature annotation.</text>
</comment>
<evidence type="ECO:0000256" key="7">
    <source>
        <dbReference type="ARBA" id="ARBA00022989"/>
    </source>
</evidence>
<keyword evidence="2" id="KW-1003">Cell membrane</keyword>
<reference evidence="16" key="4">
    <citation type="submission" date="2025-08" db="UniProtKB">
        <authorList>
            <consortium name="Ensembl"/>
        </authorList>
    </citation>
    <scope>IDENTIFICATION</scope>
</reference>
<keyword evidence="6" id="KW-0812">Transmembrane</keyword>
<dbReference type="PANTHER" id="PTHR23343">
    <property type="entry name" value="ZONA PELLUCIDA SPERM-BINDING PROTEIN"/>
    <property type="match status" value="1"/>
</dbReference>
<dbReference type="OMA" id="CGYSLTK"/>
<dbReference type="InterPro" id="IPR055356">
    <property type="entry name" value="ZP-N"/>
</dbReference>
<evidence type="ECO:0000256" key="13">
    <source>
        <dbReference type="PROSITE-ProRule" id="PRU00779"/>
    </source>
</evidence>
<accession>A0A4W4HAK5</accession>
<dbReference type="Pfam" id="PF23344">
    <property type="entry name" value="ZP-N"/>
    <property type="match status" value="1"/>
</dbReference>
<evidence type="ECO:0000256" key="4">
    <source>
        <dbReference type="ARBA" id="ARBA00022530"/>
    </source>
</evidence>
<evidence type="ECO:0000256" key="12">
    <source>
        <dbReference type="ARBA" id="ARBA00024183"/>
    </source>
</evidence>
<comment type="subcellular location">
    <subcellularLocation>
        <location evidence="1">Cell membrane</location>
        <topology evidence="1">Single-pass type I membrane protein</topology>
    </subcellularLocation>
    <subcellularLocation>
        <location evidence="12">Zona pellucida</location>
    </subcellularLocation>
</comment>
<evidence type="ECO:0000256" key="11">
    <source>
        <dbReference type="ARBA" id="ARBA00023279"/>
    </source>
</evidence>
<evidence type="ECO:0000256" key="6">
    <source>
        <dbReference type="ARBA" id="ARBA00022692"/>
    </source>
</evidence>
<evidence type="ECO:0000256" key="3">
    <source>
        <dbReference type="ARBA" id="ARBA00022525"/>
    </source>
</evidence>
<dbReference type="STRING" id="8005.ENSEEEP00000047044"/>
<dbReference type="InterPro" id="IPR001507">
    <property type="entry name" value="ZP_dom"/>
</dbReference>
<evidence type="ECO:0000259" key="15">
    <source>
        <dbReference type="PROSITE" id="PS51448"/>
    </source>
</evidence>
<evidence type="ECO:0000256" key="8">
    <source>
        <dbReference type="ARBA" id="ARBA00023136"/>
    </source>
</evidence>
<dbReference type="Gene3D" id="2.60.40.3210">
    <property type="entry name" value="Zona pellucida, ZP-N domain"/>
    <property type="match status" value="1"/>
</dbReference>
<reference evidence="17" key="1">
    <citation type="journal article" date="2014" name="Science">
        <title>Nonhuman genetics. Genomic basis for the convergent evolution of electric organs.</title>
        <authorList>
            <person name="Gallant J.R."/>
            <person name="Traeger L.L."/>
            <person name="Volkening J.D."/>
            <person name="Moffett H."/>
            <person name="Chen P.H."/>
            <person name="Novina C.D."/>
            <person name="Phillips G.N.Jr."/>
            <person name="Anand R."/>
            <person name="Wells G.B."/>
            <person name="Pinch M."/>
            <person name="Guth R."/>
            <person name="Unguez G.A."/>
            <person name="Albert J.S."/>
            <person name="Zakon H.H."/>
            <person name="Samanta M.P."/>
            <person name="Sussman M.R."/>
        </authorList>
    </citation>
    <scope>NUCLEOTIDE SEQUENCE [LARGE SCALE GENOMIC DNA]</scope>
</reference>
<dbReference type="InterPro" id="IPR051148">
    <property type="entry name" value="Zona_Pellucida_Domain_gp"/>
</dbReference>
<evidence type="ECO:0000256" key="2">
    <source>
        <dbReference type="ARBA" id="ARBA00022475"/>
    </source>
</evidence>
<keyword evidence="17" id="KW-1185">Reference proteome</keyword>